<dbReference type="AlphaFoldDB" id="A0A0C3AVW7"/>
<evidence type="ECO:0000313" key="2">
    <source>
        <dbReference type="EMBL" id="KIM78148.1"/>
    </source>
</evidence>
<feature type="region of interest" description="Disordered" evidence="1">
    <location>
        <begin position="1"/>
        <end position="52"/>
    </location>
</feature>
<evidence type="ECO:0000313" key="3">
    <source>
        <dbReference type="Proteomes" id="UP000054166"/>
    </source>
</evidence>
<name>A0A0C3AVW7_PILCF</name>
<reference evidence="2 3" key="1">
    <citation type="submission" date="2014-04" db="EMBL/GenBank/DDBJ databases">
        <authorList>
            <consortium name="DOE Joint Genome Institute"/>
            <person name="Kuo A."/>
            <person name="Tarkka M."/>
            <person name="Buscot F."/>
            <person name="Kohler A."/>
            <person name="Nagy L.G."/>
            <person name="Floudas D."/>
            <person name="Copeland A."/>
            <person name="Barry K.W."/>
            <person name="Cichocki N."/>
            <person name="Veneault-Fourrey C."/>
            <person name="LaButti K."/>
            <person name="Lindquist E.A."/>
            <person name="Lipzen A."/>
            <person name="Lundell T."/>
            <person name="Morin E."/>
            <person name="Murat C."/>
            <person name="Sun H."/>
            <person name="Tunlid A."/>
            <person name="Henrissat B."/>
            <person name="Grigoriev I.V."/>
            <person name="Hibbett D.S."/>
            <person name="Martin F."/>
            <person name="Nordberg H.P."/>
            <person name="Cantor M.N."/>
            <person name="Hua S.X."/>
        </authorList>
    </citation>
    <scope>NUCLEOTIDE SEQUENCE [LARGE SCALE GENOMIC DNA]</scope>
    <source>
        <strain evidence="2 3">F 1598</strain>
    </source>
</reference>
<sequence>MSYHYEDTGYADYGNHGDDGYDEYEPYSDYMEPDHWEPEPTPSEPNYHEYDHITDPTEYSHHTNCEYNADDANREVNEAHQPQWSKYEGAKVQELEELIHDGDGMEWEGGYEGYEHEELVYEPKHKVEANYAEHNAEAGYAEHGPHRFEYNDKQRGEYTPHSYTTRNQIPHHNNNPNPPPLSPTQNPPTPRNYSDINVLLQDI</sequence>
<evidence type="ECO:0000256" key="1">
    <source>
        <dbReference type="SAM" id="MobiDB-lite"/>
    </source>
</evidence>
<organism evidence="2 3">
    <name type="scientific">Piloderma croceum (strain F 1598)</name>
    <dbReference type="NCBI Taxonomy" id="765440"/>
    <lineage>
        <taxon>Eukaryota</taxon>
        <taxon>Fungi</taxon>
        <taxon>Dikarya</taxon>
        <taxon>Basidiomycota</taxon>
        <taxon>Agaricomycotina</taxon>
        <taxon>Agaricomycetes</taxon>
        <taxon>Agaricomycetidae</taxon>
        <taxon>Atheliales</taxon>
        <taxon>Atheliaceae</taxon>
        <taxon>Piloderma</taxon>
    </lineage>
</organism>
<feature type="compositionally biased region" description="Pro residues" evidence="1">
    <location>
        <begin position="176"/>
        <end position="190"/>
    </location>
</feature>
<dbReference type="Proteomes" id="UP000054166">
    <property type="component" value="Unassembled WGS sequence"/>
</dbReference>
<feature type="compositionally biased region" description="Basic and acidic residues" evidence="1">
    <location>
        <begin position="143"/>
        <end position="158"/>
    </location>
</feature>
<dbReference type="EMBL" id="KN833018">
    <property type="protein sequence ID" value="KIM78148.1"/>
    <property type="molecule type" value="Genomic_DNA"/>
</dbReference>
<keyword evidence="3" id="KW-1185">Reference proteome</keyword>
<gene>
    <name evidence="2" type="ORF">PILCRDRAFT_11372</name>
</gene>
<protein>
    <submittedName>
        <fullName evidence="2">Uncharacterized protein</fullName>
    </submittedName>
</protein>
<accession>A0A0C3AVW7</accession>
<feature type="region of interest" description="Disordered" evidence="1">
    <location>
        <begin position="138"/>
        <end position="196"/>
    </location>
</feature>
<dbReference type="HOGENOM" id="CLU_1349384_0_0_1"/>
<dbReference type="InParanoid" id="A0A0C3AVW7"/>
<reference evidence="3" key="2">
    <citation type="submission" date="2015-01" db="EMBL/GenBank/DDBJ databases">
        <title>Evolutionary Origins and Diversification of the Mycorrhizal Mutualists.</title>
        <authorList>
            <consortium name="DOE Joint Genome Institute"/>
            <consortium name="Mycorrhizal Genomics Consortium"/>
            <person name="Kohler A."/>
            <person name="Kuo A."/>
            <person name="Nagy L.G."/>
            <person name="Floudas D."/>
            <person name="Copeland A."/>
            <person name="Barry K.W."/>
            <person name="Cichocki N."/>
            <person name="Veneault-Fourrey C."/>
            <person name="LaButti K."/>
            <person name="Lindquist E.A."/>
            <person name="Lipzen A."/>
            <person name="Lundell T."/>
            <person name="Morin E."/>
            <person name="Murat C."/>
            <person name="Riley R."/>
            <person name="Ohm R."/>
            <person name="Sun H."/>
            <person name="Tunlid A."/>
            <person name="Henrissat B."/>
            <person name="Grigoriev I.V."/>
            <person name="Hibbett D.S."/>
            <person name="Martin F."/>
        </authorList>
    </citation>
    <scope>NUCLEOTIDE SEQUENCE [LARGE SCALE GENOMIC DNA]</scope>
    <source>
        <strain evidence="3">F 1598</strain>
    </source>
</reference>
<proteinExistence type="predicted"/>